<dbReference type="EMBL" id="WUAV01000004">
    <property type="protein sequence ID" value="KAF1759308.1"/>
    <property type="molecule type" value="Genomic_DNA"/>
</dbReference>
<dbReference type="GeneID" id="78776165"/>
<name>A0A6A5GV06_CAERE</name>
<evidence type="ECO:0000313" key="3">
    <source>
        <dbReference type="Proteomes" id="UP000483820"/>
    </source>
</evidence>
<evidence type="ECO:0000256" key="1">
    <source>
        <dbReference type="SAM" id="Coils"/>
    </source>
</evidence>
<dbReference type="CTD" id="78776165"/>
<feature type="coiled-coil region" evidence="1">
    <location>
        <begin position="2"/>
        <end position="157"/>
    </location>
</feature>
<dbReference type="Proteomes" id="UP000483820">
    <property type="component" value="Chromosome IV"/>
</dbReference>
<dbReference type="AlphaFoldDB" id="A0A6A5GV06"/>
<dbReference type="RefSeq" id="XP_053585894.1">
    <property type="nucleotide sequence ID" value="XM_053731122.1"/>
</dbReference>
<accession>A0A6A5GV06</accession>
<comment type="caution">
    <text evidence="2">The sequence shown here is derived from an EMBL/GenBank/DDBJ whole genome shotgun (WGS) entry which is preliminary data.</text>
</comment>
<evidence type="ECO:0000313" key="2">
    <source>
        <dbReference type="EMBL" id="KAF1759308.1"/>
    </source>
</evidence>
<sequence length="182" mass="21470">MVAAHQSTIAKLEKQLKKERAEHKETAKQLESLKRENRLIKRDLALEKEQNKKNLESQHEELQASIQKLTAQNLEFQKALDDYRREIAEKEVEIQNLLKESDDVRGNLEKSIKVMEKDQELAGIEADIKLADQFKEIHRLERILVDVENQMNQMNQHFQMVVRDKDSEIIGLRWRLSAFIID</sequence>
<protein>
    <submittedName>
        <fullName evidence="2">Uncharacterized protein</fullName>
    </submittedName>
</protein>
<dbReference type="KEGG" id="crq:GCK72_015773"/>
<organism evidence="2 3">
    <name type="scientific">Caenorhabditis remanei</name>
    <name type="common">Caenorhabditis vulgaris</name>
    <dbReference type="NCBI Taxonomy" id="31234"/>
    <lineage>
        <taxon>Eukaryota</taxon>
        <taxon>Metazoa</taxon>
        <taxon>Ecdysozoa</taxon>
        <taxon>Nematoda</taxon>
        <taxon>Chromadorea</taxon>
        <taxon>Rhabditida</taxon>
        <taxon>Rhabditina</taxon>
        <taxon>Rhabditomorpha</taxon>
        <taxon>Rhabditoidea</taxon>
        <taxon>Rhabditidae</taxon>
        <taxon>Peloderinae</taxon>
        <taxon>Caenorhabditis</taxon>
    </lineage>
</organism>
<keyword evidence="1" id="KW-0175">Coiled coil</keyword>
<reference evidence="2 3" key="1">
    <citation type="submission" date="2019-12" db="EMBL/GenBank/DDBJ databases">
        <title>Chromosome-level assembly of the Caenorhabditis remanei genome.</title>
        <authorList>
            <person name="Teterina A.A."/>
            <person name="Willis J.H."/>
            <person name="Phillips P.C."/>
        </authorList>
    </citation>
    <scope>NUCLEOTIDE SEQUENCE [LARGE SCALE GENOMIC DNA]</scope>
    <source>
        <strain evidence="2 3">PX506</strain>
        <tissue evidence="2">Whole organism</tissue>
    </source>
</reference>
<proteinExistence type="predicted"/>
<gene>
    <name evidence="2" type="ORF">GCK72_015773</name>
</gene>